<keyword evidence="1" id="KW-0808">Transferase</keyword>
<dbReference type="Gene3D" id="3.30.200.20">
    <property type="entry name" value="Phosphorylase Kinase, domain 1"/>
    <property type="match status" value="1"/>
</dbReference>
<dbReference type="PANTHER" id="PTHR43289">
    <property type="entry name" value="MITOGEN-ACTIVATED PROTEIN KINASE KINASE KINASE 20-RELATED"/>
    <property type="match status" value="1"/>
</dbReference>
<dbReference type="InterPro" id="IPR000719">
    <property type="entry name" value="Prot_kinase_dom"/>
</dbReference>
<evidence type="ECO:0000259" key="6">
    <source>
        <dbReference type="PROSITE" id="PS50011"/>
    </source>
</evidence>
<dbReference type="Gene3D" id="1.10.510.10">
    <property type="entry name" value="Transferase(Phosphotransferase) domain 1"/>
    <property type="match status" value="1"/>
</dbReference>
<dbReference type="InterPro" id="IPR011009">
    <property type="entry name" value="Kinase-like_dom_sf"/>
</dbReference>
<protein>
    <recommendedName>
        <fullName evidence="6">Protein kinase domain-containing protein</fullName>
    </recommendedName>
</protein>
<dbReference type="Pfam" id="PF00069">
    <property type="entry name" value="Pkinase"/>
    <property type="match status" value="1"/>
</dbReference>
<dbReference type="PANTHER" id="PTHR43289:SF6">
    <property type="entry name" value="SERINE_THREONINE-PROTEIN KINASE NEKL-3"/>
    <property type="match status" value="1"/>
</dbReference>
<evidence type="ECO:0000313" key="7">
    <source>
        <dbReference type="EMBL" id="CAA9398354.1"/>
    </source>
</evidence>
<dbReference type="EMBL" id="CADCUQ010000357">
    <property type="protein sequence ID" value="CAA9398354.1"/>
    <property type="molecule type" value="Genomic_DNA"/>
</dbReference>
<proteinExistence type="predicted"/>
<reference evidence="7" key="1">
    <citation type="submission" date="2020-02" db="EMBL/GenBank/DDBJ databases">
        <authorList>
            <person name="Meier V. D."/>
        </authorList>
    </citation>
    <scope>NUCLEOTIDE SEQUENCE</scope>
    <source>
        <strain evidence="7">AVDCRST_MAG64</strain>
    </source>
</reference>
<dbReference type="PROSITE" id="PS00107">
    <property type="entry name" value="PROTEIN_KINASE_ATP"/>
    <property type="match status" value="1"/>
</dbReference>
<dbReference type="GO" id="GO:0005524">
    <property type="term" value="F:ATP binding"/>
    <property type="evidence" value="ECO:0007669"/>
    <property type="project" value="UniProtKB-UniRule"/>
</dbReference>
<evidence type="ECO:0000256" key="4">
    <source>
        <dbReference type="ARBA" id="ARBA00022840"/>
    </source>
</evidence>
<keyword evidence="4 5" id="KW-0067">ATP-binding</keyword>
<dbReference type="InterPro" id="IPR017441">
    <property type="entry name" value="Protein_kinase_ATP_BS"/>
</dbReference>
<feature type="binding site" evidence="5">
    <location>
        <position position="53"/>
    </location>
    <ligand>
        <name>ATP</name>
        <dbReference type="ChEBI" id="CHEBI:30616"/>
    </ligand>
</feature>
<dbReference type="SUPFAM" id="SSF56112">
    <property type="entry name" value="Protein kinase-like (PK-like)"/>
    <property type="match status" value="1"/>
</dbReference>
<keyword evidence="2 5" id="KW-0547">Nucleotide-binding</keyword>
<evidence type="ECO:0000256" key="3">
    <source>
        <dbReference type="ARBA" id="ARBA00022777"/>
    </source>
</evidence>
<dbReference type="GO" id="GO:0004674">
    <property type="term" value="F:protein serine/threonine kinase activity"/>
    <property type="evidence" value="ECO:0007669"/>
    <property type="project" value="TreeGrafter"/>
</dbReference>
<name>A0A6J4P2D9_9BACT</name>
<dbReference type="SMART" id="SM00220">
    <property type="entry name" value="S_TKc"/>
    <property type="match status" value="1"/>
</dbReference>
<feature type="domain" description="Protein kinase" evidence="6">
    <location>
        <begin position="24"/>
        <end position="284"/>
    </location>
</feature>
<evidence type="ECO:0000256" key="5">
    <source>
        <dbReference type="PROSITE-ProRule" id="PRU10141"/>
    </source>
</evidence>
<dbReference type="PROSITE" id="PS50011">
    <property type="entry name" value="PROTEIN_KINASE_DOM"/>
    <property type="match status" value="1"/>
</dbReference>
<accession>A0A6J4P2D9</accession>
<gene>
    <name evidence="7" type="ORF">AVDCRST_MAG64-1560</name>
</gene>
<dbReference type="CDD" id="cd14014">
    <property type="entry name" value="STKc_PknB_like"/>
    <property type="match status" value="1"/>
</dbReference>
<keyword evidence="3" id="KW-0418">Kinase</keyword>
<evidence type="ECO:0000256" key="2">
    <source>
        <dbReference type="ARBA" id="ARBA00022741"/>
    </source>
</evidence>
<sequence length="289" mass="31672">MSSPTSPPPSPAPPPPLPKSVFGYEVVERLGEGAHSTIYVVSDPKTSQLYALKHVVPTDPKHQRFVDQLETEFKVSRVFRHPGLRKCLDLKVRKKLFGGVAEAAMLMELVDGVPLDAAPPRGVAAVADVFVRAATALAAVHHYRWLHCDTKPNNIMRDAAGNVKVIDFGQACLAGASKQRIQGTPDFIAPEQARCDQLSYYTDVYNLGATLYWALTSGRRVPTMLTVGKRERDVVREQKYPAPRELNPDVPAGLSDLVMACLRGEPMHRPQGMDEVIRGLRPFGTGAAK</sequence>
<dbReference type="AlphaFoldDB" id="A0A6J4P2D9"/>
<organism evidence="7">
    <name type="scientific">uncultured Phycisphaerae bacterium</name>
    <dbReference type="NCBI Taxonomy" id="904963"/>
    <lineage>
        <taxon>Bacteria</taxon>
        <taxon>Pseudomonadati</taxon>
        <taxon>Planctomycetota</taxon>
        <taxon>Phycisphaerae</taxon>
        <taxon>environmental samples</taxon>
    </lineage>
</organism>
<evidence type="ECO:0000256" key="1">
    <source>
        <dbReference type="ARBA" id="ARBA00022679"/>
    </source>
</evidence>